<evidence type="ECO:0000256" key="2">
    <source>
        <dbReference type="ARBA" id="ARBA00022490"/>
    </source>
</evidence>
<feature type="compositionally biased region" description="Polar residues" evidence="4">
    <location>
        <begin position="122"/>
        <end position="136"/>
    </location>
</feature>
<evidence type="ECO:0008006" key="9">
    <source>
        <dbReference type="Google" id="ProtNLM"/>
    </source>
</evidence>
<evidence type="ECO:0000313" key="7">
    <source>
        <dbReference type="EMBL" id="KAB5562439.1"/>
    </source>
</evidence>
<feature type="region of interest" description="Disordered" evidence="4">
    <location>
        <begin position="115"/>
        <end position="136"/>
    </location>
</feature>
<protein>
    <recommendedName>
        <fullName evidence="9">ALMS motif domain-containing protein</fullName>
    </recommendedName>
</protein>
<evidence type="ECO:0000313" key="8">
    <source>
        <dbReference type="Proteomes" id="UP000327468"/>
    </source>
</evidence>
<feature type="region of interest" description="Disordered" evidence="4">
    <location>
        <begin position="40"/>
        <end position="85"/>
    </location>
</feature>
<evidence type="ECO:0000259" key="6">
    <source>
        <dbReference type="Pfam" id="PF17730"/>
    </source>
</evidence>
<keyword evidence="3" id="KW-0206">Cytoskeleton</keyword>
<proteinExistence type="predicted"/>
<dbReference type="Proteomes" id="UP000327468">
    <property type="component" value="Chromosome 10"/>
</dbReference>
<feature type="compositionally biased region" description="Polar residues" evidence="4">
    <location>
        <begin position="55"/>
        <end position="69"/>
    </location>
</feature>
<reference evidence="7 8" key="1">
    <citation type="submission" date="2019-06" db="EMBL/GenBank/DDBJ databases">
        <title>A chromosome-scale genome assembly of the striped catfish, Pangasianodon hypophthalmus.</title>
        <authorList>
            <person name="Wen M."/>
            <person name="Zahm M."/>
            <person name="Roques C."/>
            <person name="Cabau C."/>
            <person name="Klopp C."/>
            <person name="Donnadieu C."/>
            <person name="Jouanno E."/>
            <person name="Avarre J.-C."/>
            <person name="Campet M."/>
            <person name="Ha T.T.T."/>
            <person name="Dugue R."/>
            <person name="Lampietro C."/>
            <person name="Louis A."/>
            <person name="Herpin A."/>
            <person name="Echchiki A."/>
            <person name="Berthelot C."/>
            <person name="Parey E."/>
            <person name="Roest-Crollius H."/>
            <person name="Braasch I."/>
            <person name="Postlethwait J."/>
            <person name="Bobe J."/>
            <person name="Montfort J."/>
            <person name="Bouchez O."/>
            <person name="Begum T."/>
            <person name="Schartl M."/>
            <person name="Guiguen Y."/>
        </authorList>
    </citation>
    <scope>NUCLEOTIDE SEQUENCE [LARGE SCALE GENOMIC DNA]</scope>
    <source>
        <strain evidence="7 8">Indonesia</strain>
        <tissue evidence="7">Blood</tissue>
    </source>
</reference>
<dbReference type="PANTHER" id="PTHR21553:SF24">
    <property type="entry name" value="(E2-INDEPENDENT) E3 UBIQUITIN-CONJUGATING ENZYME FATS"/>
    <property type="match status" value="1"/>
</dbReference>
<dbReference type="InterPro" id="IPR029299">
    <property type="entry name" value="ALMS_motif"/>
</dbReference>
<keyword evidence="8" id="KW-1185">Reference proteome</keyword>
<dbReference type="GO" id="GO:0046599">
    <property type="term" value="P:regulation of centriole replication"/>
    <property type="evidence" value="ECO:0007669"/>
    <property type="project" value="TreeGrafter"/>
</dbReference>
<sequence>MGLRNWRLTSQSSPDINVAENKESCPLLQTNALTTLRSFRSEKKEREQDIKQWRRTTASLCSATGGNKPQKTESKPISSPDGPSVSWTLIDPQTHCCSPSSGFISITISTRKISSPLKQPGQIPSSSRVSSTVKNDKACSNSPVPFSCKATMVKVTEHRERYEADQKNTYSLSVSKRPTFSSSVHLEILSCQSPSSIFYLYKLLSVPLFGPQDNRPSVHRSALFLSIRKLHLFSSLERPQEATRHLLKPCEQNIIDCNGTVEKTHCFGMAIVKSRTSRGDTSSDTMVQLANLSPLPFKARYHSSSEAVRVNEKANDVSGTVRSNQREYVEGPVTSGVRVRASSLGRIPCSHTEMVPSPQECVVFSHLLNSCSCGSNSTNQLHLLSLKEALQLFRPDFIIRSQRRVHQLEQRARERRSLQPADSMMLLQATNRRQICTKPHPLSDNLFKPKDRVISGKEMQLRSRRIYNKLPEVTKKKEEERRRLVLQTNRLKAEVFKKKLLDQILQRNGD</sequence>
<evidence type="ECO:0000256" key="1">
    <source>
        <dbReference type="ARBA" id="ARBA00004300"/>
    </source>
</evidence>
<evidence type="ECO:0000256" key="3">
    <source>
        <dbReference type="ARBA" id="ARBA00023212"/>
    </source>
</evidence>
<gene>
    <name evidence="7" type="ORF">PHYPO_G00017780</name>
</gene>
<evidence type="ECO:0000256" key="4">
    <source>
        <dbReference type="SAM" id="MobiDB-lite"/>
    </source>
</evidence>
<feature type="domain" description="ALMS motif" evidence="5">
    <location>
        <begin position="383"/>
        <end position="508"/>
    </location>
</feature>
<name>A0A5N5N4Y9_PANHP</name>
<dbReference type="Pfam" id="PF15309">
    <property type="entry name" value="ALMS_motif"/>
    <property type="match status" value="1"/>
</dbReference>
<dbReference type="EMBL" id="VFJC01000011">
    <property type="protein sequence ID" value="KAB5562439.1"/>
    <property type="molecule type" value="Genomic_DNA"/>
</dbReference>
<evidence type="ECO:0000259" key="5">
    <source>
        <dbReference type="Pfam" id="PF15309"/>
    </source>
</evidence>
<dbReference type="PANTHER" id="PTHR21553">
    <property type="entry name" value="ALMS1-RELATED"/>
    <property type="match status" value="1"/>
</dbReference>
<organism evidence="7 8">
    <name type="scientific">Pangasianodon hypophthalmus</name>
    <name type="common">Striped catfish</name>
    <name type="synonym">Helicophagus hypophthalmus</name>
    <dbReference type="NCBI Taxonomy" id="310915"/>
    <lineage>
        <taxon>Eukaryota</taxon>
        <taxon>Metazoa</taxon>
        <taxon>Chordata</taxon>
        <taxon>Craniata</taxon>
        <taxon>Vertebrata</taxon>
        <taxon>Euteleostomi</taxon>
        <taxon>Actinopterygii</taxon>
        <taxon>Neopterygii</taxon>
        <taxon>Teleostei</taxon>
        <taxon>Ostariophysi</taxon>
        <taxon>Siluriformes</taxon>
        <taxon>Pangasiidae</taxon>
        <taxon>Pangasianodon</taxon>
    </lineage>
</organism>
<keyword evidence="2" id="KW-0963">Cytoplasm</keyword>
<comment type="caution">
    <text evidence="7">The sequence shown here is derived from an EMBL/GenBank/DDBJ whole genome shotgun (WGS) entry which is preliminary data.</text>
</comment>
<dbReference type="Pfam" id="PF17730">
    <property type="entry name" value="Centro_C10orf90"/>
    <property type="match status" value="1"/>
</dbReference>
<dbReference type="AlphaFoldDB" id="A0A5N5N4Y9"/>
<feature type="domain" description="Centrosomal protein C10orf90 N-terminal" evidence="6">
    <location>
        <begin position="163"/>
        <end position="228"/>
    </location>
</feature>
<feature type="compositionally biased region" description="Basic and acidic residues" evidence="4">
    <location>
        <begin position="40"/>
        <end position="52"/>
    </location>
</feature>
<dbReference type="GO" id="GO:0005814">
    <property type="term" value="C:centriole"/>
    <property type="evidence" value="ECO:0007669"/>
    <property type="project" value="TreeGrafter"/>
</dbReference>
<dbReference type="GO" id="GO:0005813">
    <property type="term" value="C:centrosome"/>
    <property type="evidence" value="ECO:0007669"/>
    <property type="project" value="UniProtKB-SubCell"/>
</dbReference>
<dbReference type="InterPro" id="IPR041179">
    <property type="entry name" value="C10orf90_N"/>
</dbReference>
<dbReference type="GO" id="GO:0005829">
    <property type="term" value="C:cytosol"/>
    <property type="evidence" value="ECO:0007669"/>
    <property type="project" value="TreeGrafter"/>
</dbReference>
<comment type="subcellular location">
    <subcellularLocation>
        <location evidence="1">Cytoplasm</location>
        <location evidence="1">Cytoskeleton</location>
        <location evidence="1">Microtubule organizing center</location>
        <location evidence="1">Centrosome</location>
    </subcellularLocation>
</comment>
<accession>A0A5N5N4Y9</accession>
<dbReference type="GO" id="GO:0008017">
    <property type="term" value="F:microtubule binding"/>
    <property type="evidence" value="ECO:0007669"/>
    <property type="project" value="TreeGrafter"/>
</dbReference>